<keyword evidence="4" id="KW-1185">Reference proteome</keyword>
<dbReference type="Proteomes" id="UP001227192">
    <property type="component" value="Unassembled WGS sequence"/>
</dbReference>
<accession>A0AAI9T4C4</accession>
<proteinExistence type="inferred from homology"/>
<sequence length="461" mass="52340">MKYSTCYLPSGQKVHVSPVLFGFRFTLLTEDPAGSFPPEWTVSLSTKQRKKQRKKGNDPEPENVLNADDDLSTFKTPTLDSDVLYLSSMSKPHGKDLKPSSATTRQVAIILWVTFNWYFHEPEPESTTIPDKGRINQDWRLTVKQKGILAHRNKMFKLERLGLLACEDASVGTDKDSNNICDMFISQRAFWQLDPRLYLVSLTTNELPSSSMHVGSISSMDALGAGFPFEAGPKTFGMFLPSYYPSQPQQYTSTTNVRHPIRPKSYRQGEVFYVRYHPGGGRYLTFRLPVLPNADSRRATSHFGGQHGQIAPDLCLDSELWNDVKLLHEWVEGRSSDSSLTLKESIPARTKFFEERLSSSNSFPLLACWGSTPMGFFELFWVPEDDLGRTLGDSTGWDRGIRCLIGDTTFLSPYCIKACLSSLVHHCLQYDQRTQVIMFVARADNTRYVRQRHIAKGIFSW</sequence>
<name>A0AAI9T4C4_PENTH</name>
<evidence type="ECO:0000256" key="2">
    <source>
        <dbReference type="SAM" id="MobiDB-lite"/>
    </source>
</evidence>
<reference evidence="3" key="2">
    <citation type="journal article" date="2016" name="Fungal Biol.">
        <title>Ochratoxin A production by Penicillium thymicola.</title>
        <authorList>
            <person name="Nguyen H.D.T."/>
            <person name="McMullin D.R."/>
            <person name="Ponomareva E."/>
            <person name="Riley R."/>
            <person name="Pomraning K.R."/>
            <person name="Baker S.E."/>
            <person name="Seifert K.A."/>
        </authorList>
    </citation>
    <scope>NUCLEOTIDE SEQUENCE</scope>
    <source>
        <strain evidence="3">DAOM 180753</strain>
    </source>
</reference>
<evidence type="ECO:0000256" key="1">
    <source>
        <dbReference type="ARBA" id="ARBA00009893"/>
    </source>
</evidence>
<dbReference type="SUPFAM" id="SSF55729">
    <property type="entry name" value="Acyl-CoA N-acyltransferases (Nat)"/>
    <property type="match status" value="1"/>
</dbReference>
<feature type="region of interest" description="Disordered" evidence="2">
    <location>
        <begin position="38"/>
        <end position="71"/>
    </location>
</feature>
<dbReference type="GO" id="GO:0016410">
    <property type="term" value="F:N-acyltransferase activity"/>
    <property type="evidence" value="ECO:0007669"/>
    <property type="project" value="TreeGrafter"/>
</dbReference>
<comment type="similarity">
    <text evidence="1">Belongs to the lysine N-acyltransferase MbtK family.</text>
</comment>
<comment type="caution">
    <text evidence="3">The sequence shown here is derived from an EMBL/GenBank/DDBJ whole genome shotgun (WGS) entry which is preliminary data.</text>
</comment>
<dbReference type="InterPro" id="IPR016181">
    <property type="entry name" value="Acyl_CoA_acyltransferase"/>
</dbReference>
<evidence type="ECO:0000313" key="3">
    <source>
        <dbReference type="EMBL" id="KAJ9479896.1"/>
    </source>
</evidence>
<dbReference type="Gene3D" id="3.40.630.30">
    <property type="match status" value="1"/>
</dbReference>
<evidence type="ECO:0000313" key="4">
    <source>
        <dbReference type="Proteomes" id="UP001227192"/>
    </source>
</evidence>
<dbReference type="PANTHER" id="PTHR31438">
    <property type="entry name" value="LYSINE N-ACYLTRANSFERASE C17G9.06C-RELATED"/>
    <property type="match status" value="1"/>
</dbReference>
<dbReference type="EMBL" id="LACB01001569">
    <property type="protein sequence ID" value="KAJ9479896.1"/>
    <property type="molecule type" value="Genomic_DNA"/>
</dbReference>
<dbReference type="PANTHER" id="PTHR31438:SF1">
    <property type="entry name" value="LYSINE N-ACYLTRANSFERASE C17G9.06C-RELATED"/>
    <property type="match status" value="1"/>
</dbReference>
<reference evidence="3" key="1">
    <citation type="submission" date="2015-06" db="EMBL/GenBank/DDBJ databases">
        <authorList>
            <person name="Nguyen H."/>
        </authorList>
    </citation>
    <scope>NUCLEOTIDE SEQUENCE</scope>
    <source>
        <strain evidence="3">DAOM 180753</strain>
    </source>
</reference>
<gene>
    <name evidence="3" type="ORF">VN97_g13165</name>
</gene>
<dbReference type="Pfam" id="PF13523">
    <property type="entry name" value="Acetyltransf_8"/>
    <property type="match status" value="1"/>
</dbReference>
<protein>
    <submittedName>
        <fullName evidence="3">Uncharacterized protein</fullName>
    </submittedName>
</protein>
<dbReference type="AlphaFoldDB" id="A0AAI9T4C4"/>
<organism evidence="3 4">
    <name type="scientific">Penicillium thymicola</name>
    <dbReference type="NCBI Taxonomy" id="293382"/>
    <lineage>
        <taxon>Eukaryota</taxon>
        <taxon>Fungi</taxon>
        <taxon>Dikarya</taxon>
        <taxon>Ascomycota</taxon>
        <taxon>Pezizomycotina</taxon>
        <taxon>Eurotiomycetes</taxon>
        <taxon>Eurotiomycetidae</taxon>
        <taxon>Eurotiales</taxon>
        <taxon>Aspergillaceae</taxon>
        <taxon>Penicillium</taxon>
    </lineage>
</organism>